<dbReference type="SMART" id="SM00382">
    <property type="entry name" value="AAA"/>
    <property type="match status" value="1"/>
</dbReference>
<reference evidence="12 13" key="1">
    <citation type="journal article" date="2024" name="Nat. Commun.">
        <title>Phylogenomics reveals the evolutionary origins of lichenization in chlorophyte algae.</title>
        <authorList>
            <person name="Puginier C."/>
            <person name="Libourel C."/>
            <person name="Otte J."/>
            <person name="Skaloud P."/>
            <person name="Haon M."/>
            <person name="Grisel S."/>
            <person name="Petersen M."/>
            <person name="Berrin J.G."/>
            <person name="Delaux P.M."/>
            <person name="Dal Grande F."/>
            <person name="Keller J."/>
        </authorList>
    </citation>
    <scope>NUCLEOTIDE SEQUENCE [LARGE SCALE GENOMIC DNA]</scope>
    <source>
        <strain evidence="12 13">SAG 2145</strain>
    </source>
</reference>
<dbReference type="FunFam" id="3.40.50.300:FF:000665">
    <property type="entry name" value="ABC transporter A family member 2"/>
    <property type="match status" value="1"/>
</dbReference>
<evidence type="ECO:0000256" key="8">
    <source>
        <dbReference type="ARBA" id="ARBA00023136"/>
    </source>
</evidence>
<dbReference type="GO" id="GO:0016020">
    <property type="term" value="C:membrane"/>
    <property type="evidence" value="ECO:0007669"/>
    <property type="project" value="UniProtKB-SubCell"/>
</dbReference>
<keyword evidence="8 10" id="KW-0472">Membrane</keyword>
<evidence type="ECO:0000256" key="7">
    <source>
        <dbReference type="ARBA" id="ARBA00022989"/>
    </source>
</evidence>
<evidence type="ECO:0000256" key="5">
    <source>
        <dbReference type="ARBA" id="ARBA00022741"/>
    </source>
</evidence>
<evidence type="ECO:0000256" key="9">
    <source>
        <dbReference type="SAM" id="MobiDB-lite"/>
    </source>
</evidence>
<feature type="compositionally biased region" description="Polar residues" evidence="9">
    <location>
        <begin position="974"/>
        <end position="985"/>
    </location>
</feature>
<dbReference type="PROSITE" id="PS50893">
    <property type="entry name" value="ABC_TRANSPORTER_2"/>
    <property type="match status" value="1"/>
</dbReference>
<dbReference type="InterPro" id="IPR013525">
    <property type="entry name" value="ABC2_TM"/>
</dbReference>
<feature type="compositionally biased region" description="Basic and acidic residues" evidence="9">
    <location>
        <begin position="986"/>
        <end position="995"/>
    </location>
</feature>
<accession>A0AAW1RDB8</accession>
<dbReference type="PANTHER" id="PTHR19229">
    <property type="entry name" value="ATP-BINDING CASSETTE TRANSPORTER SUBFAMILY A ABCA"/>
    <property type="match status" value="1"/>
</dbReference>
<dbReference type="InterPro" id="IPR027417">
    <property type="entry name" value="P-loop_NTPase"/>
</dbReference>
<comment type="caution">
    <text evidence="12">The sequence shown here is derived from an EMBL/GenBank/DDBJ whole genome shotgun (WGS) entry which is preliminary data.</text>
</comment>
<feature type="compositionally biased region" description="Low complexity" evidence="9">
    <location>
        <begin position="398"/>
        <end position="413"/>
    </location>
</feature>
<evidence type="ECO:0000256" key="10">
    <source>
        <dbReference type="SAM" id="Phobius"/>
    </source>
</evidence>
<evidence type="ECO:0000313" key="13">
    <source>
        <dbReference type="Proteomes" id="UP001438707"/>
    </source>
</evidence>
<feature type="compositionally biased region" description="Basic and acidic residues" evidence="9">
    <location>
        <begin position="885"/>
        <end position="894"/>
    </location>
</feature>
<organism evidence="12 13">
    <name type="scientific">Apatococcus lobatus</name>
    <dbReference type="NCBI Taxonomy" id="904363"/>
    <lineage>
        <taxon>Eukaryota</taxon>
        <taxon>Viridiplantae</taxon>
        <taxon>Chlorophyta</taxon>
        <taxon>core chlorophytes</taxon>
        <taxon>Trebouxiophyceae</taxon>
        <taxon>Chlorellales</taxon>
        <taxon>Chlorellaceae</taxon>
        <taxon>Apatococcus</taxon>
    </lineage>
</organism>
<dbReference type="GO" id="GO:0016887">
    <property type="term" value="F:ATP hydrolysis activity"/>
    <property type="evidence" value="ECO:0007669"/>
    <property type="project" value="InterPro"/>
</dbReference>
<feature type="transmembrane region" description="Helical" evidence="10">
    <location>
        <begin position="590"/>
        <end position="613"/>
    </location>
</feature>
<dbReference type="Pfam" id="PF00005">
    <property type="entry name" value="ABC_tran"/>
    <property type="match status" value="1"/>
</dbReference>
<dbReference type="SUPFAM" id="SSF52540">
    <property type="entry name" value="P-loop containing nucleoside triphosphate hydrolases"/>
    <property type="match status" value="1"/>
</dbReference>
<dbReference type="Pfam" id="PF12698">
    <property type="entry name" value="ABC2_membrane_3"/>
    <property type="match status" value="1"/>
</dbReference>
<dbReference type="InterPro" id="IPR017871">
    <property type="entry name" value="ABC_transporter-like_CS"/>
</dbReference>
<sequence>MEASAASSRGGSFAQQSNALARKNIVFQRRRWGTNACLVVTPFIFSMFLWALQAIINQQLSGRAYQCGCMCTSCCDFMPSTSGSSTTSATGSWQCYNATTSRTCSPYAQCLTYDDSKCGVEYSTADQVSFCAVESPPVWPALMQAPGAGLRGPASPSVMPSGLLDPGLAATDSPLLFTGQNRTLAEQLMGLMFTRNESIADDLIEASQNGALSAANSSAPPGREITAAAAALDAVINQLHLVLGTSASPSLSLFLEPAFLPDSSQLISASGMGSQTAQQTLFFVQPNCSAIDSTSQQVLAQIGAAIQNSTGVAVQCANFPSAWRNSSSLMDDEIFCGWSNSRCLFRGGRQVFVDQDGQPDYSTAREFASALYDWGNTSSARLNAVIRVNESISTTWSTASTSTGLSGGSSSSSGGSGGSASSGSRPGQAAPGVLRLNQPVNLATNAFLRLLKGQQYSVQLEGVKDMPRPATRLELDFSSLLGPLFFMWLMQLLLPVNVYALVHEKECGLRMMMRLQGLSDRALYVVYYAWQLALYLIFMAIFIGFGSAIGLKLLTKNNYGIQVVLYLIWGNLLSAWSLWLASWQMRARAAVLMCMAWVILSGFCAGLMLTQFIEQGPSIAATLLQLIPSFALYRGLYELAQYAFLADRNGGSGLTWSKLHDDNNGMVTIWIILAVEWAVFLVEAWYLDQACVCFSANSMLASPFQRTVINQLESSAKQVLGAGTGVKRSPLFFLQRQPQGPTSISSVATAPRMLELQQSPPDQHQASRKAGSSPESAVAEPAANGTMTGSASSPMPVAAKAAPLGHGGSVGATPNARAADEEDESKVPAPAPSAVKSPNRRRGFSPGGLGSPSLQGLIQMLSARHRQKTEDLQRPAAQQMADGEAPEHDGEATHISRPCPQTTQAPGEHAEQTGIDSFDSGITWASSREGDNSFIDLNFRPAMLDRAANSIEQEDPCPAAASCIPSANRTVNPQRSASILDVSSNGKDEPEDVRAERRRAEDLWNQMQQGAVSRMPAILLVGLRKEFGAYLPRKHQVAVHDLSLTIRRGECFGLLGPNGAGKTTTIRMLEGFTPISGGIAQIEGHSLQQDMTAIYKTLGSCPQENLLWGSLTGREHLLYYARLRGLQGSALTDAVTKSLQNVNLLADGAGNKLTSSYSGGMKRRLSVAIALVGDPKVVFLDEPTTGRWLDPSSRRLLWQVLLSSKADKALVLTTHSMEEAEALCDRIGFLNHGRLSCIGAPKDLTRRFGKMMSLTVTSGPGQAAGVSKLVAGLAQDVVCTYSLGSTHKYELPARAVNLAQEHLLLAGLLLNHVWQEAPDLAGFRSDRQHLGFLKDLVAPLEYEGAAVPFFGQPSPACRLLETLLLGEQDVKPVSWLFWLCGDHHPSTSA</sequence>
<dbReference type="InterPro" id="IPR003593">
    <property type="entry name" value="AAA+_ATPase"/>
</dbReference>
<feature type="region of interest" description="Disordered" evidence="9">
    <location>
        <begin position="758"/>
        <end position="915"/>
    </location>
</feature>
<keyword evidence="7 10" id="KW-1133">Transmembrane helix</keyword>
<evidence type="ECO:0000256" key="1">
    <source>
        <dbReference type="ARBA" id="ARBA00004141"/>
    </source>
</evidence>
<evidence type="ECO:0000256" key="2">
    <source>
        <dbReference type="ARBA" id="ARBA00008526"/>
    </source>
</evidence>
<keyword evidence="4 10" id="KW-0812">Transmembrane</keyword>
<dbReference type="Proteomes" id="UP001438707">
    <property type="component" value="Unassembled WGS sequence"/>
</dbReference>
<dbReference type="EMBL" id="JALJOS010000014">
    <property type="protein sequence ID" value="KAK9831281.1"/>
    <property type="molecule type" value="Genomic_DNA"/>
</dbReference>
<feature type="transmembrane region" description="Helical" evidence="10">
    <location>
        <begin position="523"/>
        <end position="551"/>
    </location>
</feature>
<dbReference type="PROSITE" id="PS00211">
    <property type="entry name" value="ABC_TRANSPORTER_1"/>
    <property type="match status" value="1"/>
</dbReference>
<keyword evidence="13" id="KW-1185">Reference proteome</keyword>
<keyword evidence="6" id="KW-0067">ATP-binding</keyword>
<evidence type="ECO:0000256" key="3">
    <source>
        <dbReference type="ARBA" id="ARBA00022448"/>
    </source>
</evidence>
<feature type="transmembrane region" description="Helical" evidence="10">
    <location>
        <begin position="32"/>
        <end position="52"/>
    </location>
</feature>
<dbReference type="GO" id="GO:0005319">
    <property type="term" value="F:lipid transporter activity"/>
    <property type="evidence" value="ECO:0007669"/>
    <property type="project" value="TreeGrafter"/>
</dbReference>
<feature type="region of interest" description="Disordered" evidence="9">
    <location>
        <begin position="398"/>
        <end position="430"/>
    </location>
</feature>
<dbReference type="GO" id="GO:0140359">
    <property type="term" value="F:ABC-type transporter activity"/>
    <property type="evidence" value="ECO:0007669"/>
    <property type="project" value="InterPro"/>
</dbReference>
<dbReference type="PANTHER" id="PTHR19229:SF154">
    <property type="entry name" value="ABC TRANSPORTER A FAMILY MEMBER 3-RELATED"/>
    <property type="match status" value="1"/>
</dbReference>
<evidence type="ECO:0000259" key="11">
    <source>
        <dbReference type="PROSITE" id="PS50893"/>
    </source>
</evidence>
<protein>
    <recommendedName>
        <fullName evidence="11">ABC transporter domain-containing protein</fullName>
    </recommendedName>
</protein>
<evidence type="ECO:0000313" key="12">
    <source>
        <dbReference type="EMBL" id="KAK9831281.1"/>
    </source>
</evidence>
<dbReference type="GO" id="GO:0005524">
    <property type="term" value="F:ATP binding"/>
    <property type="evidence" value="ECO:0007669"/>
    <property type="project" value="UniProtKB-KW"/>
</dbReference>
<feature type="region of interest" description="Disordered" evidence="9">
    <location>
        <begin position="974"/>
        <end position="995"/>
    </location>
</feature>
<feature type="transmembrane region" description="Helical" evidence="10">
    <location>
        <begin position="480"/>
        <end position="502"/>
    </location>
</feature>
<evidence type="ECO:0000256" key="4">
    <source>
        <dbReference type="ARBA" id="ARBA00022692"/>
    </source>
</evidence>
<feature type="domain" description="ABC transporter" evidence="11">
    <location>
        <begin position="1018"/>
        <end position="1257"/>
    </location>
</feature>
<keyword evidence="5" id="KW-0547">Nucleotide-binding</keyword>
<dbReference type="Gene3D" id="3.40.50.300">
    <property type="entry name" value="P-loop containing nucleotide triphosphate hydrolases"/>
    <property type="match status" value="1"/>
</dbReference>
<comment type="subcellular location">
    <subcellularLocation>
        <location evidence="1">Membrane</location>
        <topology evidence="1">Multi-pass membrane protein</topology>
    </subcellularLocation>
</comment>
<comment type="similarity">
    <text evidence="2">Belongs to the ABC transporter superfamily. ABCA family. CPR flippase (TC 3.A.1.211) subfamily.</text>
</comment>
<evidence type="ECO:0000256" key="6">
    <source>
        <dbReference type="ARBA" id="ARBA00022840"/>
    </source>
</evidence>
<proteinExistence type="inferred from homology"/>
<name>A0AAW1RDB8_9CHLO</name>
<feature type="transmembrane region" description="Helical" evidence="10">
    <location>
        <begin position="563"/>
        <end position="583"/>
    </location>
</feature>
<dbReference type="InterPro" id="IPR003439">
    <property type="entry name" value="ABC_transporter-like_ATP-bd"/>
</dbReference>
<gene>
    <name evidence="12" type="ORF">WJX74_010216</name>
</gene>
<dbReference type="CDD" id="cd03263">
    <property type="entry name" value="ABC_subfamily_A"/>
    <property type="match status" value="1"/>
</dbReference>
<dbReference type="InterPro" id="IPR026082">
    <property type="entry name" value="ABCA"/>
</dbReference>
<feature type="compositionally biased region" description="Low complexity" evidence="9">
    <location>
        <begin position="770"/>
        <end position="783"/>
    </location>
</feature>
<keyword evidence="3" id="KW-0813">Transport</keyword>